<accession>A0A0F7SK29</accession>
<reference evidence="2" key="1">
    <citation type="submission" date="2014-08" db="EMBL/GenBank/DDBJ databases">
        <authorList>
            <person name="Sharma Rahul"/>
            <person name="Thines Marco"/>
        </authorList>
    </citation>
    <scope>NUCLEOTIDE SEQUENCE</scope>
</reference>
<dbReference type="AlphaFoldDB" id="A0A0F7SK29"/>
<protein>
    <submittedName>
        <fullName evidence="2">Uncharacterized protein</fullName>
    </submittedName>
</protein>
<name>A0A0F7SK29_PHARH</name>
<evidence type="ECO:0000256" key="1">
    <source>
        <dbReference type="SAM" id="MobiDB-lite"/>
    </source>
</evidence>
<proteinExistence type="predicted"/>
<organism evidence="2">
    <name type="scientific">Phaffia rhodozyma</name>
    <name type="common">Yeast</name>
    <name type="synonym">Xanthophyllomyces dendrorhous</name>
    <dbReference type="NCBI Taxonomy" id="264483"/>
    <lineage>
        <taxon>Eukaryota</taxon>
        <taxon>Fungi</taxon>
        <taxon>Dikarya</taxon>
        <taxon>Basidiomycota</taxon>
        <taxon>Agaricomycotina</taxon>
        <taxon>Tremellomycetes</taxon>
        <taxon>Cystofilobasidiales</taxon>
        <taxon>Mrakiaceae</taxon>
        <taxon>Phaffia</taxon>
    </lineage>
</organism>
<feature type="region of interest" description="Disordered" evidence="1">
    <location>
        <begin position="37"/>
        <end position="82"/>
    </location>
</feature>
<evidence type="ECO:0000313" key="2">
    <source>
        <dbReference type="EMBL" id="CDZ97312.1"/>
    </source>
</evidence>
<sequence>MFARSILRSARPQVLMATRPISRSVVLNKGAMDSLREKASDVASKVSDATSSAATNSNADVSNKSSTSDMPPELAELTDPHAGEKVDKVLRAQDFFFETNTCISH</sequence>
<dbReference type="EMBL" id="LN483167">
    <property type="protein sequence ID" value="CDZ97312.1"/>
    <property type="molecule type" value="Genomic_DNA"/>
</dbReference>
<feature type="compositionally biased region" description="Low complexity" evidence="1">
    <location>
        <begin position="46"/>
        <end position="62"/>
    </location>
</feature>